<feature type="non-terminal residue" evidence="2">
    <location>
        <position position="97"/>
    </location>
</feature>
<organism evidence="2 3">
    <name type="scientific">Pristionchus fissidentatus</name>
    <dbReference type="NCBI Taxonomy" id="1538716"/>
    <lineage>
        <taxon>Eukaryota</taxon>
        <taxon>Metazoa</taxon>
        <taxon>Ecdysozoa</taxon>
        <taxon>Nematoda</taxon>
        <taxon>Chromadorea</taxon>
        <taxon>Rhabditida</taxon>
        <taxon>Rhabditina</taxon>
        <taxon>Diplogasteromorpha</taxon>
        <taxon>Diplogasteroidea</taxon>
        <taxon>Neodiplogasteridae</taxon>
        <taxon>Pristionchus</taxon>
    </lineage>
</organism>
<evidence type="ECO:0000313" key="3">
    <source>
        <dbReference type="Proteomes" id="UP001432322"/>
    </source>
</evidence>
<protein>
    <submittedName>
        <fullName evidence="2">Uncharacterized protein</fullName>
    </submittedName>
</protein>
<reference evidence="2" key="1">
    <citation type="submission" date="2023-10" db="EMBL/GenBank/DDBJ databases">
        <title>Genome assembly of Pristionchus species.</title>
        <authorList>
            <person name="Yoshida K."/>
            <person name="Sommer R.J."/>
        </authorList>
    </citation>
    <scope>NUCLEOTIDE SEQUENCE</scope>
    <source>
        <strain evidence="2">RS5133</strain>
    </source>
</reference>
<dbReference type="AlphaFoldDB" id="A0AAV5WHM6"/>
<gene>
    <name evidence="2" type="ORF">PFISCL1PPCAC_20616</name>
</gene>
<dbReference type="Proteomes" id="UP001432322">
    <property type="component" value="Unassembled WGS sequence"/>
</dbReference>
<proteinExistence type="predicted"/>
<feature type="non-terminal residue" evidence="2">
    <location>
        <position position="1"/>
    </location>
</feature>
<sequence length="97" mass="11019">TFLPFPTYPFPKRLKLHDEDELTPNHNECKLSSSYTSGIFNREDFPATPLHYEEPSDSEFAYNTSPVKIVEIESTDEDMGLGMDVESAKSADDVEKE</sequence>
<evidence type="ECO:0000256" key="1">
    <source>
        <dbReference type="SAM" id="MobiDB-lite"/>
    </source>
</evidence>
<dbReference type="EMBL" id="BTSY01000005">
    <property type="protein sequence ID" value="GMT29319.1"/>
    <property type="molecule type" value="Genomic_DNA"/>
</dbReference>
<evidence type="ECO:0000313" key="2">
    <source>
        <dbReference type="EMBL" id="GMT29319.1"/>
    </source>
</evidence>
<comment type="caution">
    <text evidence="2">The sequence shown here is derived from an EMBL/GenBank/DDBJ whole genome shotgun (WGS) entry which is preliminary data.</text>
</comment>
<feature type="region of interest" description="Disordered" evidence="1">
    <location>
        <begin position="75"/>
        <end position="97"/>
    </location>
</feature>
<feature type="compositionally biased region" description="Basic and acidic residues" evidence="1">
    <location>
        <begin position="86"/>
        <end position="97"/>
    </location>
</feature>
<keyword evidence="3" id="KW-1185">Reference proteome</keyword>
<name>A0AAV5WHM6_9BILA</name>
<accession>A0AAV5WHM6</accession>